<protein>
    <recommendedName>
        <fullName evidence="4">Pyrimidine dimer DNA glycosylase /DNA-(Apurinic or apyrimidinic site) lyase</fullName>
    </recommendedName>
</protein>
<feature type="region of interest" description="Disordered" evidence="1">
    <location>
        <begin position="143"/>
        <end position="167"/>
    </location>
</feature>
<accession>A0A1G9JSN1</accession>
<dbReference type="Pfam" id="PF03013">
    <property type="entry name" value="Pyr_excise"/>
    <property type="match status" value="1"/>
</dbReference>
<evidence type="ECO:0000313" key="3">
    <source>
        <dbReference type="Proteomes" id="UP000199475"/>
    </source>
</evidence>
<dbReference type="InterPro" id="IPR004260">
    <property type="entry name" value="Pyr-dimer_DNA_glycosylase"/>
</dbReference>
<proteinExistence type="predicted"/>
<reference evidence="2 3" key="1">
    <citation type="submission" date="2016-10" db="EMBL/GenBank/DDBJ databases">
        <authorList>
            <person name="de Groot N.N."/>
        </authorList>
    </citation>
    <scope>NUCLEOTIDE SEQUENCE [LARGE SCALE GENOMIC DNA]</scope>
    <source>
        <strain evidence="2 3">CGMCC 1.9159</strain>
    </source>
</reference>
<evidence type="ECO:0000313" key="2">
    <source>
        <dbReference type="EMBL" id="SDL39863.1"/>
    </source>
</evidence>
<evidence type="ECO:0008006" key="4">
    <source>
        <dbReference type="Google" id="ProtNLM"/>
    </source>
</evidence>
<organism evidence="2 3">
    <name type="scientific">Tessaracoccus oleiagri</name>
    <dbReference type="NCBI Taxonomy" id="686624"/>
    <lineage>
        <taxon>Bacteria</taxon>
        <taxon>Bacillati</taxon>
        <taxon>Actinomycetota</taxon>
        <taxon>Actinomycetes</taxon>
        <taxon>Propionibacteriales</taxon>
        <taxon>Propionibacteriaceae</taxon>
        <taxon>Tessaracoccus</taxon>
    </lineage>
</organism>
<dbReference type="STRING" id="686624.SAMN04488242_1413"/>
<dbReference type="RefSeq" id="WP_218118373.1">
    <property type="nucleotide sequence ID" value="NZ_FNGP01000002.1"/>
</dbReference>
<evidence type="ECO:0000256" key="1">
    <source>
        <dbReference type="SAM" id="MobiDB-lite"/>
    </source>
</evidence>
<gene>
    <name evidence="2" type="ORF">SAMN04488242_1413</name>
</gene>
<dbReference type="EMBL" id="FNGP01000002">
    <property type="protein sequence ID" value="SDL39863.1"/>
    <property type="molecule type" value="Genomic_DNA"/>
</dbReference>
<dbReference type="AlphaFoldDB" id="A0A1G9JSN1"/>
<dbReference type="Proteomes" id="UP000199475">
    <property type="component" value="Unassembled WGS sequence"/>
</dbReference>
<name>A0A1G9JSN1_9ACTN</name>
<keyword evidence="3" id="KW-1185">Reference proteome</keyword>
<sequence length="167" mass="18453">MRLWSLHPALLDRQGLTAAWREALLAQKVLLGGTKGYVHHPQLQRFRGTAEPVAAIASFLDGIADAAAERGYRFDRARIVEVPRTPIIIEVTDGQVGFEWAHLMAKLAARSPEAYERTRLLTPATHPIFRVVPGGVEAWERAAESPDPARLAGAKGRFVRSQSEEQP</sequence>